<evidence type="ECO:0000256" key="5">
    <source>
        <dbReference type="ARBA" id="ARBA00023136"/>
    </source>
</evidence>
<evidence type="ECO:0000313" key="8">
    <source>
        <dbReference type="EMBL" id="CAK9032945.1"/>
    </source>
</evidence>
<dbReference type="InterPro" id="IPR006573">
    <property type="entry name" value="NHR_dom"/>
</dbReference>
<keyword evidence="3" id="KW-0106">Calcium</keyword>
<keyword evidence="2 6" id="KW-0812">Transmembrane</keyword>
<protein>
    <recommendedName>
        <fullName evidence="7">EF-hand domain-containing protein</fullName>
    </recommendedName>
</protein>
<comment type="caution">
    <text evidence="8">The sequence shown here is derived from an EMBL/GenBank/DDBJ whole genome shotgun (WGS) entry which is preliminary data.</text>
</comment>
<dbReference type="Gene3D" id="2.60.120.920">
    <property type="match status" value="1"/>
</dbReference>
<evidence type="ECO:0000256" key="3">
    <source>
        <dbReference type="ARBA" id="ARBA00022837"/>
    </source>
</evidence>
<feature type="transmembrane region" description="Helical" evidence="6">
    <location>
        <begin position="1289"/>
        <end position="1308"/>
    </location>
</feature>
<evidence type="ECO:0000256" key="4">
    <source>
        <dbReference type="ARBA" id="ARBA00022989"/>
    </source>
</evidence>
<keyword evidence="9" id="KW-1185">Reference proteome</keyword>
<dbReference type="Pfam" id="PF07177">
    <property type="entry name" value="Neuralized"/>
    <property type="match status" value="1"/>
</dbReference>
<dbReference type="InterPro" id="IPR007632">
    <property type="entry name" value="Anoctamin"/>
</dbReference>
<dbReference type="InterPro" id="IPR011992">
    <property type="entry name" value="EF-hand-dom_pair"/>
</dbReference>
<dbReference type="PROSITE" id="PS50222">
    <property type="entry name" value="EF_HAND_2"/>
    <property type="match status" value="2"/>
</dbReference>
<name>A0ABP0L3G7_9DINO</name>
<dbReference type="CDD" id="cd00051">
    <property type="entry name" value="EFh"/>
    <property type="match status" value="1"/>
</dbReference>
<dbReference type="InterPro" id="IPR002048">
    <property type="entry name" value="EF_hand_dom"/>
</dbReference>
<dbReference type="InterPro" id="IPR018247">
    <property type="entry name" value="EF_Hand_1_Ca_BS"/>
</dbReference>
<dbReference type="Pfam" id="PF13499">
    <property type="entry name" value="EF-hand_7"/>
    <property type="match status" value="1"/>
</dbReference>
<sequence>MTAAKKLSYSLEPEVLRKYWSRILLDSTRILELPAFIHMHGDIVAQLIKLDEFEANEDRLWERLVEWSRKAVRDAEILGPFADATGETVKRSKSEDDSSGLGAHELAQQEAILSAMSKDIRFGAMNKEFFFHKARAFLSREKSDEIMEYFLLGNKPEQLQVAKRAGLVPKHNLTVETIHEITCATDDPTSPRENSQLAALARGDTGLWCPTWSAVRQLDVLDVLMGREVCIGEIVLTWEESRAIPRLIILETYADGKWHSMDCEISVSSDNGCRTTTHTPAVLSLATCMKFRLIFLPCRVEVASVRQIAVLCKQTIQQCANQVAENMLRADLSQLFVRSLADATPGAGGTLGRCLQRRRLQHGELSDRVTGAMTACVCVEGDSIAELQDHMNTTGHSEHRNPEQMARTTEPLGVPYKDALKADKLGREADFLAVAEGEVEHADVMAAFLQWDQNGDGVIDKDELLSVFTDLGLQIGEKELKSMFASADISHDKTIDYSEFLQWIFKSAHWQIRNQFLQTGVSWHGIHKGRNAVIQEDRLTVKRQRSSQERAEFPHGHAIVVSTGCAREFRFLLVDNDGVYKGGFEAGFSSMPPDELPDPLPECAKELSCAYVSSPTGHLVVLGEESEVPPWKHHLVASGTVVELKCKEGSFQVLLDGKIVANWPLAVPDEMDLYPLVSVYGTTCAIKLLPAEGTPSTGSKAEARTVQVDGGFQYFFYQNTFEEESKSMGWGMFFAYFACGAGTVSFLYYFYKAKYSFHQTEILIVDAFRFVVTDLEEPKGVSRDDVRRPSTARSPAAWAIGLFSWRKTPSTQEVPQLVLELISELGYSEKADFLYRGEGHIEDWGALLESLTLLCALRADAETKLAKPQEPKEGEDPMPQPKSDAEALEILKRKFRRAASVLNSQGAEQLRAWQATAGRRVGGAEGGNGLPAEGRKVKEWLLEAGLQIDLDGLGAKVIGRSPFLVVSAERSALELEAERLGYIKPHRALRPHVKDQDYGKIEFEGQPDEWVKGYIGYEEHDFWLPCERVQLLRHRIEEVPAPKEQMKQLKVRHSTALAVSDRLLPALKIAGLVDCMVPMDDDINDDLGKERRSMWKEAIWMALTPVDRIQRYFGSEVALYFAWLNHFTLWLVAPAAVGLLFYLRMHFFGFTVDDDPFLPFYSLFVVFWGMCFLRSWDRHCAVQAWHWNVHGVENRPEHRAEFVGELRTSRVTGQLHRYYPEGKRFLAYALSVLVTSLMLAISFCVMICSLNLQGFMEESVTSLEQIFYIAPLARLADHGAIFDPNQKEYFGLLAFGPIVLHVFAIMNLNKLYRSVAEWLTEQENHELLEHHQSSLMAKRFMFEAFDCYIVLFYVGFVQQDIRKLRQELLCLYGVDSLRRVFVESILPLVLELISKRQLSRKAAELKRPERDMSRVSVYDLGVTFF</sequence>
<feature type="domain" description="EF-hand" evidence="7">
    <location>
        <begin position="475"/>
        <end position="510"/>
    </location>
</feature>
<dbReference type="PROSITE" id="PS00018">
    <property type="entry name" value="EF_HAND_1"/>
    <property type="match status" value="2"/>
</dbReference>
<dbReference type="PANTHER" id="PTHR12308:SF73">
    <property type="entry name" value="ANOCTAMIN"/>
    <property type="match status" value="1"/>
</dbReference>
<feature type="transmembrane region" description="Helical" evidence="6">
    <location>
        <begin position="1158"/>
        <end position="1176"/>
    </location>
</feature>
<keyword evidence="4 6" id="KW-1133">Transmembrane helix</keyword>
<evidence type="ECO:0000313" key="9">
    <source>
        <dbReference type="Proteomes" id="UP001642484"/>
    </source>
</evidence>
<reference evidence="8 9" key="1">
    <citation type="submission" date="2024-02" db="EMBL/GenBank/DDBJ databases">
        <authorList>
            <person name="Chen Y."/>
            <person name="Shah S."/>
            <person name="Dougan E. K."/>
            <person name="Thang M."/>
            <person name="Chan C."/>
        </authorList>
    </citation>
    <scope>NUCLEOTIDE SEQUENCE [LARGE SCALE GENOMIC DNA]</scope>
</reference>
<dbReference type="EMBL" id="CAXAMN010010879">
    <property type="protein sequence ID" value="CAK9032945.1"/>
    <property type="molecule type" value="Genomic_DNA"/>
</dbReference>
<dbReference type="InterPro" id="IPR043136">
    <property type="entry name" value="B30.2/SPRY_sf"/>
</dbReference>
<feature type="transmembrane region" description="Helical" evidence="6">
    <location>
        <begin position="728"/>
        <end position="751"/>
    </location>
</feature>
<proteinExistence type="predicted"/>
<keyword evidence="5 6" id="KW-0472">Membrane</keyword>
<evidence type="ECO:0000256" key="6">
    <source>
        <dbReference type="SAM" id="Phobius"/>
    </source>
</evidence>
<gene>
    <name evidence="8" type="ORF">CCMP2556_LOCUS18866</name>
</gene>
<comment type="subcellular location">
    <subcellularLocation>
        <location evidence="1">Membrane</location>
        <topology evidence="1">Multi-pass membrane protein</topology>
    </subcellularLocation>
</comment>
<dbReference type="Pfam" id="PF04547">
    <property type="entry name" value="Anoctamin"/>
    <property type="match status" value="1"/>
</dbReference>
<dbReference type="Gene3D" id="1.10.238.10">
    <property type="entry name" value="EF-hand"/>
    <property type="match status" value="1"/>
</dbReference>
<dbReference type="SMART" id="SM00054">
    <property type="entry name" value="EFh"/>
    <property type="match status" value="2"/>
</dbReference>
<evidence type="ECO:0000256" key="1">
    <source>
        <dbReference type="ARBA" id="ARBA00004141"/>
    </source>
</evidence>
<feature type="domain" description="EF-hand" evidence="7">
    <location>
        <begin position="439"/>
        <end position="474"/>
    </location>
</feature>
<dbReference type="PANTHER" id="PTHR12308">
    <property type="entry name" value="ANOCTAMIN"/>
    <property type="match status" value="1"/>
</dbReference>
<evidence type="ECO:0000256" key="2">
    <source>
        <dbReference type="ARBA" id="ARBA00022692"/>
    </source>
</evidence>
<accession>A0ABP0L3G7</accession>
<dbReference type="Proteomes" id="UP001642484">
    <property type="component" value="Unassembled WGS sequence"/>
</dbReference>
<organism evidence="8 9">
    <name type="scientific">Durusdinium trenchii</name>
    <dbReference type="NCBI Taxonomy" id="1381693"/>
    <lineage>
        <taxon>Eukaryota</taxon>
        <taxon>Sar</taxon>
        <taxon>Alveolata</taxon>
        <taxon>Dinophyceae</taxon>
        <taxon>Suessiales</taxon>
        <taxon>Symbiodiniaceae</taxon>
        <taxon>Durusdinium</taxon>
    </lineage>
</organism>
<dbReference type="InterPro" id="IPR049452">
    <property type="entry name" value="Anoctamin_TM"/>
</dbReference>
<feature type="transmembrane region" description="Helical" evidence="6">
    <location>
        <begin position="1117"/>
        <end position="1143"/>
    </location>
</feature>
<evidence type="ECO:0000259" key="7">
    <source>
        <dbReference type="PROSITE" id="PS50222"/>
    </source>
</evidence>
<dbReference type="SUPFAM" id="SSF47473">
    <property type="entry name" value="EF-hand"/>
    <property type="match status" value="1"/>
</dbReference>
<feature type="transmembrane region" description="Helical" evidence="6">
    <location>
        <begin position="1225"/>
        <end position="1252"/>
    </location>
</feature>